<organism evidence="1 2">
    <name type="scientific">Pluteus cervinus</name>
    <dbReference type="NCBI Taxonomy" id="181527"/>
    <lineage>
        <taxon>Eukaryota</taxon>
        <taxon>Fungi</taxon>
        <taxon>Dikarya</taxon>
        <taxon>Basidiomycota</taxon>
        <taxon>Agaricomycotina</taxon>
        <taxon>Agaricomycetes</taxon>
        <taxon>Agaricomycetidae</taxon>
        <taxon>Agaricales</taxon>
        <taxon>Pluteineae</taxon>
        <taxon>Pluteaceae</taxon>
        <taxon>Pluteus</taxon>
    </lineage>
</organism>
<protein>
    <submittedName>
        <fullName evidence="1">Uncharacterized protein</fullName>
    </submittedName>
</protein>
<dbReference type="EMBL" id="ML208279">
    <property type="protein sequence ID" value="TFK73044.1"/>
    <property type="molecule type" value="Genomic_DNA"/>
</dbReference>
<gene>
    <name evidence="1" type="ORF">BDN72DRAFT_258053</name>
</gene>
<proteinExistence type="predicted"/>
<evidence type="ECO:0000313" key="1">
    <source>
        <dbReference type="EMBL" id="TFK73044.1"/>
    </source>
</evidence>
<reference evidence="1 2" key="1">
    <citation type="journal article" date="2019" name="Nat. Ecol. Evol.">
        <title>Megaphylogeny resolves global patterns of mushroom evolution.</title>
        <authorList>
            <person name="Varga T."/>
            <person name="Krizsan K."/>
            <person name="Foldi C."/>
            <person name="Dima B."/>
            <person name="Sanchez-Garcia M."/>
            <person name="Sanchez-Ramirez S."/>
            <person name="Szollosi G.J."/>
            <person name="Szarkandi J.G."/>
            <person name="Papp V."/>
            <person name="Albert L."/>
            <person name="Andreopoulos W."/>
            <person name="Angelini C."/>
            <person name="Antonin V."/>
            <person name="Barry K.W."/>
            <person name="Bougher N.L."/>
            <person name="Buchanan P."/>
            <person name="Buyck B."/>
            <person name="Bense V."/>
            <person name="Catcheside P."/>
            <person name="Chovatia M."/>
            <person name="Cooper J."/>
            <person name="Damon W."/>
            <person name="Desjardin D."/>
            <person name="Finy P."/>
            <person name="Geml J."/>
            <person name="Haridas S."/>
            <person name="Hughes K."/>
            <person name="Justo A."/>
            <person name="Karasinski D."/>
            <person name="Kautmanova I."/>
            <person name="Kiss B."/>
            <person name="Kocsube S."/>
            <person name="Kotiranta H."/>
            <person name="LaButti K.M."/>
            <person name="Lechner B.E."/>
            <person name="Liimatainen K."/>
            <person name="Lipzen A."/>
            <person name="Lukacs Z."/>
            <person name="Mihaltcheva S."/>
            <person name="Morgado L.N."/>
            <person name="Niskanen T."/>
            <person name="Noordeloos M.E."/>
            <person name="Ohm R.A."/>
            <person name="Ortiz-Santana B."/>
            <person name="Ovrebo C."/>
            <person name="Racz N."/>
            <person name="Riley R."/>
            <person name="Savchenko A."/>
            <person name="Shiryaev A."/>
            <person name="Soop K."/>
            <person name="Spirin V."/>
            <person name="Szebenyi C."/>
            <person name="Tomsovsky M."/>
            <person name="Tulloss R.E."/>
            <person name="Uehling J."/>
            <person name="Grigoriev I.V."/>
            <person name="Vagvolgyi C."/>
            <person name="Papp T."/>
            <person name="Martin F.M."/>
            <person name="Miettinen O."/>
            <person name="Hibbett D.S."/>
            <person name="Nagy L.G."/>
        </authorList>
    </citation>
    <scope>NUCLEOTIDE SEQUENCE [LARGE SCALE GENOMIC DNA]</scope>
    <source>
        <strain evidence="1 2">NL-1719</strain>
    </source>
</reference>
<dbReference type="Proteomes" id="UP000308600">
    <property type="component" value="Unassembled WGS sequence"/>
</dbReference>
<sequence>MVNCRTFTQSATFLAWSITMSSGQPPEMLFKPTVFSHFPPNTRLLLAFLPHSSHLYPTILNTFIAMQTFKALLALASCAAMVTAECTPGEVNCKADGTYCRPGATDCKYDSNYDNYKDDNHGEIHYDDKKDGNYCNPATTTARSPITMAIMATMKKAESTMTSPSAIAIATRSVATNATISPITKAALRTVTNTIITAMATSVAPTSKANTSPSSIRTRTATRTITRTRKTTSRTTGAGREKIRTAVISASIPARRSCGDTQENGSSSLLAKITVHTISSLLRTRSAI</sequence>
<name>A0ACD3B501_9AGAR</name>
<evidence type="ECO:0000313" key="2">
    <source>
        <dbReference type="Proteomes" id="UP000308600"/>
    </source>
</evidence>
<keyword evidence="2" id="KW-1185">Reference proteome</keyword>
<accession>A0ACD3B501</accession>